<sequence>MFRFFSVYPLTRPNFDNIFLIDSGSAALHSPKNSFRISNVFPGLKRWCFLNAFILKKAFSVLRHSLPPLLPVAFPYIHKTTSHGSAANDGAENPAARHSNPAAIAVFFIAISFRFNCGWRLVSLPFCFGYLTFSL</sequence>
<evidence type="ECO:0000313" key="1">
    <source>
        <dbReference type="EMBL" id="CBL47400.1"/>
    </source>
</evidence>
<reference evidence="1" key="1">
    <citation type="journal article" date="2010" name="FEMS Microbiol. Lett.">
        <title>New plasmids and putative virulence factors from the draft genome of an Australian clinical isolate of Photorhabdus asymbiotica.</title>
        <authorList>
            <person name="Wilkinson P.A."/>
            <person name="Paszkiewicz K."/>
            <person name="Moorhouse A."/>
            <person name="Szubert J.M."/>
            <person name="Beatson S."/>
            <person name="Gerrard J."/>
            <person name="Waterfield N.R."/>
            <person name="ffrench-Constant R.H."/>
        </authorList>
    </citation>
    <scope>NUCLEOTIDE SEQUENCE</scope>
    <source>
        <strain evidence="1">Kingscliff</strain>
        <plasmid evidence="1">pPAA3</plasmid>
    </source>
</reference>
<proteinExistence type="predicted"/>
<gene>
    <name evidence="1" type="ORF">pPAA3_0009</name>
</gene>
<keyword evidence="1" id="KW-0614">Plasmid</keyword>
<dbReference type="EMBL" id="FN691998">
    <property type="protein sequence ID" value="CBL47400.1"/>
    <property type="molecule type" value="Genomic_DNA"/>
</dbReference>
<accession>D8MBZ8</accession>
<protein>
    <submittedName>
        <fullName evidence="1">Uncharacterized protein</fullName>
    </submittedName>
</protein>
<name>D8MBZ8_9GAMM</name>
<dbReference type="AlphaFoldDB" id="D8MBZ8"/>
<organism evidence="1">
    <name type="scientific">Photorhabdus asymbiotica</name>
    <dbReference type="NCBI Taxonomy" id="291112"/>
    <lineage>
        <taxon>Bacteria</taxon>
        <taxon>Pseudomonadati</taxon>
        <taxon>Pseudomonadota</taxon>
        <taxon>Gammaproteobacteria</taxon>
        <taxon>Enterobacterales</taxon>
        <taxon>Morganellaceae</taxon>
        <taxon>Photorhabdus</taxon>
    </lineage>
</organism>
<geneLocation type="plasmid" evidence="1">
    <name>pPAA3</name>
</geneLocation>